<feature type="chain" id="PRO_5011618770" evidence="2">
    <location>
        <begin position="23"/>
        <end position="214"/>
    </location>
</feature>
<name>A0A1I4RM45_9GAMM</name>
<dbReference type="OrthoDB" id="9808421at2"/>
<evidence type="ECO:0000256" key="2">
    <source>
        <dbReference type="SAM" id="SignalP"/>
    </source>
</evidence>
<proteinExistence type="predicted"/>
<dbReference type="Pfam" id="PF10531">
    <property type="entry name" value="SLBB"/>
    <property type="match status" value="1"/>
</dbReference>
<keyword evidence="1 2" id="KW-0732">Signal</keyword>
<dbReference type="GO" id="GO:0015159">
    <property type="term" value="F:polysaccharide transmembrane transporter activity"/>
    <property type="evidence" value="ECO:0007669"/>
    <property type="project" value="InterPro"/>
</dbReference>
<evidence type="ECO:0000256" key="1">
    <source>
        <dbReference type="ARBA" id="ARBA00022729"/>
    </source>
</evidence>
<dbReference type="EMBL" id="FOUE01000004">
    <property type="protein sequence ID" value="SFM53304.1"/>
    <property type="molecule type" value="Genomic_DNA"/>
</dbReference>
<sequence>MSKLFRVGMAIFSLVAALALSACVGPAVSSPEQIQRALNMNTSGASGQYVLGSTDVVLVSVWRNPDLSITVPVRPDGKISVPLVGDVLASGKTPQELARSIEVALGHYIREPQVSIVVTSMGSHEYTDRVRVTGAVMQPMSVPHRDGMTVLDVLLSAGGINPYAAANDSRLYRVAQGEVVAIPVRLNDILNKGDISTNYPLRAGDILTVPERSF</sequence>
<evidence type="ECO:0000313" key="5">
    <source>
        <dbReference type="EMBL" id="SFM53304.1"/>
    </source>
</evidence>
<reference evidence="6" key="1">
    <citation type="submission" date="2016-10" db="EMBL/GenBank/DDBJ databases">
        <authorList>
            <person name="Varghese N."/>
            <person name="Submissions S."/>
        </authorList>
    </citation>
    <scope>NUCLEOTIDE SEQUENCE [LARGE SCALE GENOMIC DNA]</scope>
    <source>
        <strain evidence="6">CGMCC 1.7061</strain>
    </source>
</reference>
<feature type="domain" description="Polysaccharide export protein N-terminal" evidence="3">
    <location>
        <begin position="45"/>
        <end position="118"/>
    </location>
</feature>
<dbReference type="InterPro" id="IPR017477">
    <property type="entry name" value="PEP-CTERM_polysacc_export"/>
</dbReference>
<dbReference type="InterPro" id="IPR049712">
    <property type="entry name" value="Poly_export"/>
</dbReference>
<organism evidence="5 6">
    <name type="scientific">Marinobacter zhejiangensis</name>
    <dbReference type="NCBI Taxonomy" id="488535"/>
    <lineage>
        <taxon>Bacteria</taxon>
        <taxon>Pseudomonadati</taxon>
        <taxon>Pseudomonadota</taxon>
        <taxon>Gammaproteobacteria</taxon>
        <taxon>Pseudomonadales</taxon>
        <taxon>Marinobacteraceae</taxon>
        <taxon>Marinobacter</taxon>
    </lineage>
</organism>
<dbReference type="Gene3D" id="3.30.1950.10">
    <property type="entry name" value="wza like domain"/>
    <property type="match status" value="1"/>
</dbReference>
<dbReference type="STRING" id="488535.SAMN04487963_2840"/>
<dbReference type="PANTHER" id="PTHR33619">
    <property type="entry name" value="POLYSACCHARIDE EXPORT PROTEIN GFCE-RELATED"/>
    <property type="match status" value="1"/>
</dbReference>
<protein>
    <submittedName>
        <fullName evidence="5">Polysaccharide export outer membrane protein</fullName>
    </submittedName>
</protein>
<dbReference type="NCBIfam" id="TIGR03027">
    <property type="entry name" value="pepcterm_export"/>
    <property type="match status" value="1"/>
</dbReference>
<evidence type="ECO:0000313" key="6">
    <source>
        <dbReference type="Proteomes" id="UP000198519"/>
    </source>
</evidence>
<dbReference type="InterPro" id="IPR019554">
    <property type="entry name" value="Soluble_ligand-bd"/>
</dbReference>
<keyword evidence="6" id="KW-1185">Reference proteome</keyword>
<evidence type="ECO:0000259" key="4">
    <source>
        <dbReference type="Pfam" id="PF10531"/>
    </source>
</evidence>
<dbReference type="Pfam" id="PF02563">
    <property type="entry name" value="Poly_export"/>
    <property type="match status" value="1"/>
</dbReference>
<dbReference type="AlphaFoldDB" id="A0A1I4RM45"/>
<feature type="signal peptide" evidence="2">
    <location>
        <begin position="1"/>
        <end position="22"/>
    </location>
</feature>
<dbReference type="InterPro" id="IPR003715">
    <property type="entry name" value="Poly_export_N"/>
</dbReference>
<dbReference type="Proteomes" id="UP000198519">
    <property type="component" value="Unassembled WGS sequence"/>
</dbReference>
<dbReference type="RefSeq" id="WP_092023683.1">
    <property type="nucleotide sequence ID" value="NZ_FOUE01000004.1"/>
</dbReference>
<accession>A0A1I4RM45</accession>
<dbReference type="Gene3D" id="3.10.560.10">
    <property type="entry name" value="Outer membrane lipoprotein wza domain like"/>
    <property type="match status" value="1"/>
</dbReference>
<evidence type="ECO:0000259" key="3">
    <source>
        <dbReference type="Pfam" id="PF02563"/>
    </source>
</evidence>
<gene>
    <name evidence="5" type="ORF">SAMN04487963_2840</name>
</gene>
<dbReference type="PROSITE" id="PS51257">
    <property type="entry name" value="PROKAR_LIPOPROTEIN"/>
    <property type="match status" value="1"/>
</dbReference>
<dbReference type="PANTHER" id="PTHR33619:SF3">
    <property type="entry name" value="POLYSACCHARIDE EXPORT PROTEIN GFCE-RELATED"/>
    <property type="match status" value="1"/>
</dbReference>
<feature type="domain" description="Soluble ligand binding" evidence="4">
    <location>
        <begin position="129"/>
        <end position="179"/>
    </location>
</feature>